<feature type="transmembrane region" description="Helical" evidence="1">
    <location>
        <begin position="87"/>
        <end position="109"/>
    </location>
</feature>
<dbReference type="Proteomes" id="UP000231823">
    <property type="component" value="Chromosome"/>
</dbReference>
<sequence>MNKKNLTKFLFIIYAIFASFFIMSVLGLFLVPLFNKNYDLITVFSSIYLESIIGFVIFYFSIGFIFCSIASFFMMKSYEKDKFTKKVIWFSIPGFLAMIWAIPMGFILYKYITYFKKQKKIITRKRFNWRR</sequence>
<keyword evidence="1" id="KW-0812">Transmembrane</keyword>
<protein>
    <submittedName>
        <fullName evidence="2">Uncharacterized protein</fullName>
    </submittedName>
</protein>
<feature type="transmembrane region" description="Helical" evidence="1">
    <location>
        <begin position="9"/>
        <end position="31"/>
    </location>
</feature>
<keyword evidence="3" id="KW-1185">Reference proteome</keyword>
<dbReference type="KEGG" id="sfz:SFLOR_v1c04810"/>
<evidence type="ECO:0000313" key="3">
    <source>
        <dbReference type="Proteomes" id="UP000231823"/>
    </source>
</evidence>
<accession>A0A2K8SDN3</accession>
<dbReference type="AlphaFoldDB" id="A0A2K8SDN3"/>
<reference evidence="2 3" key="1">
    <citation type="submission" date="2017-12" db="EMBL/GenBank/DDBJ databases">
        <title>Complete genome sequence of Spiroplasma floricola 23-6 (ATCC 29989).</title>
        <authorList>
            <person name="Tsai Y.-M."/>
            <person name="Wu P.-S."/>
            <person name="Lo W.-S."/>
            <person name="Kuo C.-H."/>
        </authorList>
    </citation>
    <scope>NUCLEOTIDE SEQUENCE [LARGE SCALE GENOMIC DNA]</scope>
    <source>
        <strain evidence="2 3">23-6</strain>
    </source>
</reference>
<keyword evidence="1" id="KW-1133">Transmembrane helix</keyword>
<dbReference type="EMBL" id="CP025057">
    <property type="protein sequence ID" value="AUB31533.1"/>
    <property type="molecule type" value="Genomic_DNA"/>
</dbReference>
<feature type="transmembrane region" description="Helical" evidence="1">
    <location>
        <begin position="51"/>
        <end position="75"/>
    </location>
</feature>
<evidence type="ECO:0000256" key="1">
    <source>
        <dbReference type="SAM" id="Phobius"/>
    </source>
</evidence>
<name>A0A2K8SDN3_9MOLU</name>
<gene>
    <name evidence="2" type="ORF">SFLOR_v1c04810</name>
</gene>
<organism evidence="2 3">
    <name type="scientific">Spiroplasma floricola 23-6</name>
    <dbReference type="NCBI Taxonomy" id="1336749"/>
    <lineage>
        <taxon>Bacteria</taxon>
        <taxon>Bacillati</taxon>
        <taxon>Mycoplasmatota</taxon>
        <taxon>Mollicutes</taxon>
        <taxon>Entomoplasmatales</taxon>
        <taxon>Spiroplasmataceae</taxon>
        <taxon>Spiroplasma</taxon>
    </lineage>
</organism>
<keyword evidence="1" id="KW-0472">Membrane</keyword>
<dbReference type="RefSeq" id="WP_100916522.1">
    <property type="nucleotide sequence ID" value="NZ_CP025057.1"/>
</dbReference>
<evidence type="ECO:0000313" key="2">
    <source>
        <dbReference type="EMBL" id="AUB31533.1"/>
    </source>
</evidence>
<proteinExistence type="predicted"/>